<keyword evidence="2 4" id="KW-0689">Ribosomal protein</keyword>
<dbReference type="NCBIfam" id="TIGR01066">
    <property type="entry name" value="rplM_bact"/>
    <property type="match status" value="1"/>
</dbReference>
<dbReference type="GO" id="GO:0003729">
    <property type="term" value="F:mRNA binding"/>
    <property type="evidence" value="ECO:0007669"/>
    <property type="project" value="TreeGrafter"/>
</dbReference>
<evidence type="ECO:0000313" key="5">
    <source>
        <dbReference type="EMBL" id="PIP15172.1"/>
    </source>
</evidence>
<sequence length="144" mass="16469">MTGLTLSTKPIREKNIKRQWHLIDVSGKILGRITPQIARLLQGKHKSNYSSSLDVGDYVVVVNAGKVIVSGKKKKTKIYTYYSGYPGGLRKEYFSKLIEQNPGKIVKNAVSGMLPKNKLRDMRLKRLYIFADDNHPYKEKFIKL</sequence>
<comment type="similarity">
    <text evidence="1 4">Belongs to the universal ribosomal protein uL13 family.</text>
</comment>
<dbReference type="GO" id="GO:0017148">
    <property type="term" value="P:negative regulation of translation"/>
    <property type="evidence" value="ECO:0007669"/>
    <property type="project" value="TreeGrafter"/>
</dbReference>
<keyword evidence="3 4" id="KW-0687">Ribonucleoprotein</keyword>
<dbReference type="InterPro" id="IPR005823">
    <property type="entry name" value="Ribosomal_uL13_bac-type"/>
</dbReference>
<gene>
    <name evidence="4 5" type="primary">rplM</name>
    <name evidence="5" type="ORF">COX47_00975</name>
</gene>
<dbReference type="InterPro" id="IPR036899">
    <property type="entry name" value="Ribosomal_uL13_sf"/>
</dbReference>
<organism evidence="5 6">
    <name type="scientific">Candidatus Roizmanbacteria bacterium CG23_combo_of_CG06-09_8_20_14_all_35_49</name>
    <dbReference type="NCBI Taxonomy" id="1974863"/>
    <lineage>
        <taxon>Bacteria</taxon>
        <taxon>Candidatus Roizmaniibacteriota</taxon>
    </lineage>
</organism>
<reference evidence="5 6" key="1">
    <citation type="submission" date="2017-09" db="EMBL/GenBank/DDBJ databases">
        <title>Depth-based differentiation of microbial function through sediment-hosted aquifers and enrichment of novel symbionts in the deep terrestrial subsurface.</title>
        <authorList>
            <person name="Probst A.J."/>
            <person name="Ladd B."/>
            <person name="Jarett J.K."/>
            <person name="Geller-Mcgrath D.E."/>
            <person name="Sieber C.M."/>
            <person name="Emerson J.B."/>
            <person name="Anantharaman K."/>
            <person name="Thomas B.C."/>
            <person name="Malmstrom R."/>
            <person name="Stieglmeier M."/>
            <person name="Klingl A."/>
            <person name="Woyke T."/>
            <person name="Ryan C.M."/>
            <person name="Banfield J.F."/>
        </authorList>
    </citation>
    <scope>NUCLEOTIDE SEQUENCE [LARGE SCALE GENOMIC DNA]</scope>
    <source>
        <strain evidence="5">CG23_combo_of_CG06-09_8_20_14_all_35_49</strain>
    </source>
</reference>
<accession>A0A2G9Y7E5</accession>
<dbReference type="Gene3D" id="3.90.1180.10">
    <property type="entry name" value="Ribosomal protein L13"/>
    <property type="match status" value="1"/>
</dbReference>
<dbReference type="PANTHER" id="PTHR11545">
    <property type="entry name" value="RIBOSOMAL PROTEIN L13"/>
    <property type="match status" value="1"/>
</dbReference>
<dbReference type="HAMAP" id="MF_01366">
    <property type="entry name" value="Ribosomal_uL13"/>
    <property type="match status" value="1"/>
</dbReference>
<evidence type="ECO:0000256" key="4">
    <source>
        <dbReference type="HAMAP-Rule" id="MF_01366"/>
    </source>
</evidence>
<comment type="caution">
    <text evidence="5">The sequence shown here is derived from an EMBL/GenBank/DDBJ whole genome shotgun (WGS) entry which is preliminary data.</text>
</comment>
<dbReference type="GO" id="GO:0006412">
    <property type="term" value="P:translation"/>
    <property type="evidence" value="ECO:0007669"/>
    <property type="project" value="UniProtKB-UniRule"/>
</dbReference>
<protein>
    <recommendedName>
        <fullName evidence="4">Large ribosomal subunit protein uL13</fullName>
    </recommendedName>
</protein>
<dbReference type="AlphaFoldDB" id="A0A2G9Y7E5"/>
<dbReference type="PIRSF" id="PIRSF002181">
    <property type="entry name" value="Ribosomal_L13"/>
    <property type="match status" value="1"/>
</dbReference>
<name>A0A2G9Y7E5_9BACT</name>
<evidence type="ECO:0000256" key="2">
    <source>
        <dbReference type="ARBA" id="ARBA00022980"/>
    </source>
</evidence>
<comment type="function">
    <text evidence="4">This protein is one of the early assembly proteins of the 50S ribosomal subunit, although it is not seen to bind rRNA by itself. It is important during the early stages of 50S assembly.</text>
</comment>
<comment type="subunit">
    <text evidence="4">Part of the 50S ribosomal subunit.</text>
</comment>
<evidence type="ECO:0000256" key="3">
    <source>
        <dbReference type="ARBA" id="ARBA00023274"/>
    </source>
</evidence>
<dbReference type="GO" id="GO:1990904">
    <property type="term" value="C:ribonucleoprotein complex"/>
    <property type="evidence" value="ECO:0007669"/>
    <property type="project" value="UniProtKB-KW"/>
</dbReference>
<dbReference type="Pfam" id="PF00572">
    <property type="entry name" value="Ribosomal_L13"/>
    <property type="match status" value="1"/>
</dbReference>
<dbReference type="InterPro" id="IPR005822">
    <property type="entry name" value="Ribosomal_uL13"/>
</dbReference>
<dbReference type="GO" id="GO:0003735">
    <property type="term" value="F:structural constituent of ribosome"/>
    <property type="evidence" value="ECO:0007669"/>
    <property type="project" value="InterPro"/>
</dbReference>
<dbReference type="GO" id="GO:0005840">
    <property type="term" value="C:ribosome"/>
    <property type="evidence" value="ECO:0007669"/>
    <property type="project" value="UniProtKB-KW"/>
</dbReference>
<dbReference type="PANTHER" id="PTHR11545:SF2">
    <property type="entry name" value="LARGE RIBOSOMAL SUBUNIT PROTEIN UL13M"/>
    <property type="match status" value="1"/>
</dbReference>
<evidence type="ECO:0000313" key="6">
    <source>
        <dbReference type="Proteomes" id="UP000231025"/>
    </source>
</evidence>
<dbReference type="SUPFAM" id="SSF52161">
    <property type="entry name" value="Ribosomal protein L13"/>
    <property type="match status" value="1"/>
</dbReference>
<evidence type="ECO:0000256" key="1">
    <source>
        <dbReference type="ARBA" id="ARBA00006227"/>
    </source>
</evidence>
<dbReference type="CDD" id="cd00392">
    <property type="entry name" value="Ribosomal_L13"/>
    <property type="match status" value="1"/>
</dbReference>
<proteinExistence type="inferred from homology"/>
<dbReference type="Proteomes" id="UP000231025">
    <property type="component" value="Unassembled WGS sequence"/>
</dbReference>
<dbReference type="EMBL" id="PCRE01000015">
    <property type="protein sequence ID" value="PIP15172.1"/>
    <property type="molecule type" value="Genomic_DNA"/>
</dbReference>